<comment type="caution">
    <text evidence="2">The sequence shown here is derived from an EMBL/GenBank/DDBJ whole genome shotgun (WGS) entry which is preliminary data.</text>
</comment>
<organism evidence="2 3">
    <name type="scientific">Diplocarpon rosae</name>
    <dbReference type="NCBI Taxonomy" id="946125"/>
    <lineage>
        <taxon>Eukaryota</taxon>
        <taxon>Fungi</taxon>
        <taxon>Dikarya</taxon>
        <taxon>Ascomycota</taxon>
        <taxon>Pezizomycotina</taxon>
        <taxon>Leotiomycetes</taxon>
        <taxon>Helotiales</taxon>
        <taxon>Drepanopezizaceae</taxon>
        <taxon>Diplocarpon</taxon>
    </lineage>
</organism>
<protein>
    <submittedName>
        <fullName evidence="2">Uncharacterized protein</fullName>
    </submittedName>
</protein>
<feature type="compositionally biased region" description="Basic and acidic residues" evidence="1">
    <location>
        <begin position="392"/>
        <end position="402"/>
    </location>
</feature>
<name>A0AAD9T1X6_9HELO</name>
<feature type="compositionally biased region" description="Low complexity" evidence="1">
    <location>
        <begin position="98"/>
        <end position="115"/>
    </location>
</feature>
<feature type="region of interest" description="Disordered" evidence="1">
    <location>
        <begin position="369"/>
        <end position="422"/>
    </location>
</feature>
<sequence length="434" mass="47199">MSAFSTSDALNVLCTSIPDWNVRLDELSGHIASRQVELARLTENEPPATRSLKNKGSTESLRPKDGHENVFDAEDQENKDTIPLSPFDTPRSQDRLSRANSAAAARAAVSTPSPSDANFPSPRAMARKPSQTTPVAQGRTSPAVLRNRKTGSVASGESVAPKYRTRSMIIVYYDSAVQAVFEELVKFVSGSRNSMRKGKMTAKMAEMRRAAELEIGDDDENDSRNGYADGAENNGNNLLVAQENLGANQQGDILAAGLEPDCGPETEVPKLKFVSTRQMGPLRATTKTENYGGALGLGVSRGYRRAGGDITDIFDVLDKGLEWVQGQCEHAAHQFLRDGGCSSEITSIKRKLAEVKEAAEKEIAKLKKDEAESLRSESSPAGKSLQMKTPTVRKEAAPKTKIMEVNNMEVDDEGVEDLEPPPKLFFKRSRDIGI</sequence>
<proteinExistence type="predicted"/>
<reference evidence="2" key="1">
    <citation type="submission" date="2023-06" db="EMBL/GenBank/DDBJ databases">
        <title>Draft genome of Marssonina rosae.</title>
        <authorList>
            <person name="Cheng Q."/>
        </authorList>
    </citation>
    <scope>NUCLEOTIDE SEQUENCE</scope>
    <source>
        <strain evidence="2">R4</strain>
    </source>
</reference>
<dbReference type="EMBL" id="JAUBYV010000003">
    <property type="protein sequence ID" value="KAK2627731.1"/>
    <property type="molecule type" value="Genomic_DNA"/>
</dbReference>
<evidence type="ECO:0000313" key="3">
    <source>
        <dbReference type="Proteomes" id="UP001285354"/>
    </source>
</evidence>
<accession>A0AAD9T1X6</accession>
<evidence type="ECO:0000256" key="1">
    <source>
        <dbReference type="SAM" id="MobiDB-lite"/>
    </source>
</evidence>
<gene>
    <name evidence="2" type="ORF">QTJ16_002377</name>
</gene>
<feature type="region of interest" description="Disordered" evidence="1">
    <location>
        <begin position="43"/>
        <end position="153"/>
    </location>
</feature>
<evidence type="ECO:0000313" key="2">
    <source>
        <dbReference type="EMBL" id="KAK2627731.1"/>
    </source>
</evidence>
<feature type="compositionally biased region" description="Acidic residues" evidence="1">
    <location>
        <begin position="409"/>
        <end position="419"/>
    </location>
</feature>
<feature type="compositionally biased region" description="Basic and acidic residues" evidence="1">
    <location>
        <begin position="61"/>
        <end position="80"/>
    </location>
</feature>
<feature type="compositionally biased region" description="Polar residues" evidence="1">
    <location>
        <begin position="376"/>
        <end position="389"/>
    </location>
</feature>
<dbReference type="AlphaFoldDB" id="A0AAD9T1X6"/>
<feature type="compositionally biased region" description="Polar residues" evidence="1">
    <location>
        <begin position="129"/>
        <end position="140"/>
    </location>
</feature>
<keyword evidence="3" id="KW-1185">Reference proteome</keyword>
<feature type="region of interest" description="Disordered" evidence="1">
    <location>
        <begin position="213"/>
        <end position="234"/>
    </location>
</feature>
<dbReference type="Proteomes" id="UP001285354">
    <property type="component" value="Unassembled WGS sequence"/>
</dbReference>